<gene>
    <name evidence="2" type="ORF">Pla175_08490</name>
</gene>
<dbReference type="Pfam" id="PF15919">
    <property type="entry name" value="HicB_lk_antitox"/>
    <property type="match status" value="1"/>
</dbReference>
<dbReference type="Gene3D" id="3.30.160.250">
    <property type="match status" value="1"/>
</dbReference>
<dbReference type="InterPro" id="IPR031807">
    <property type="entry name" value="HicB-like"/>
</dbReference>
<protein>
    <recommendedName>
        <fullName evidence="1">HicB-like antitoxin of toxin-antitoxin system domain-containing protein</fullName>
    </recommendedName>
</protein>
<proteinExistence type="predicted"/>
<dbReference type="AlphaFoldDB" id="A0A518D7N1"/>
<dbReference type="KEGG" id="pnd:Pla175_08490"/>
<dbReference type="Proteomes" id="UP000317429">
    <property type="component" value="Chromosome"/>
</dbReference>
<feature type="domain" description="HicB-like antitoxin of toxin-antitoxin system" evidence="1">
    <location>
        <begin position="31"/>
        <end position="81"/>
    </location>
</feature>
<dbReference type="EMBL" id="CP036291">
    <property type="protein sequence ID" value="QDU87487.1"/>
    <property type="molecule type" value="Genomic_DNA"/>
</dbReference>
<name>A0A518D7N1_9BACT</name>
<dbReference type="PANTHER" id="PTHR34504:SF2">
    <property type="entry name" value="UPF0150 PROTEIN SSL0259"/>
    <property type="match status" value="1"/>
</dbReference>
<dbReference type="InterPro" id="IPR035069">
    <property type="entry name" value="TTHA1013/TTHA0281-like"/>
</dbReference>
<keyword evidence="3" id="KW-1185">Reference proteome</keyword>
<dbReference type="InterPro" id="IPR051404">
    <property type="entry name" value="TA_system_antitoxin"/>
</dbReference>
<evidence type="ECO:0000313" key="2">
    <source>
        <dbReference type="EMBL" id="QDU87487.1"/>
    </source>
</evidence>
<dbReference type="PANTHER" id="PTHR34504">
    <property type="entry name" value="ANTITOXIN HICB"/>
    <property type="match status" value="1"/>
</dbReference>
<evidence type="ECO:0000259" key="1">
    <source>
        <dbReference type="Pfam" id="PF15919"/>
    </source>
</evidence>
<organism evidence="2 3">
    <name type="scientific">Pirellulimonas nuda</name>
    <dbReference type="NCBI Taxonomy" id="2528009"/>
    <lineage>
        <taxon>Bacteria</taxon>
        <taxon>Pseudomonadati</taxon>
        <taxon>Planctomycetota</taxon>
        <taxon>Planctomycetia</taxon>
        <taxon>Pirellulales</taxon>
        <taxon>Lacipirellulaceae</taxon>
        <taxon>Pirellulimonas</taxon>
    </lineage>
</organism>
<reference evidence="2 3" key="1">
    <citation type="submission" date="2019-02" db="EMBL/GenBank/DDBJ databases">
        <title>Deep-cultivation of Planctomycetes and their phenomic and genomic characterization uncovers novel biology.</title>
        <authorList>
            <person name="Wiegand S."/>
            <person name="Jogler M."/>
            <person name="Boedeker C."/>
            <person name="Pinto D."/>
            <person name="Vollmers J."/>
            <person name="Rivas-Marin E."/>
            <person name="Kohn T."/>
            <person name="Peeters S.H."/>
            <person name="Heuer A."/>
            <person name="Rast P."/>
            <person name="Oberbeckmann S."/>
            <person name="Bunk B."/>
            <person name="Jeske O."/>
            <person name="Meyerdierks A."/>
            <person name="Storesund J.E."/>
            <person name="Kallscheuer N."/>
            <person name="Luecker S."/>
            <person name="Lage O.M."/>
            <person name="Pohl T."/>
            <person name="Merkel B.J."/>
            <person name="Hornburger P."/>
            <person name="Mueller R.-W."/>
            <person name="Bruemmer F."/>
            <person name="Labrenz M."/>
            <person name="Spormann A.M."/>
            <person name="Op den Camp H."/>
            <person name="Overmann J."/>
            <person name="Amann R."/>
            <person name="Jetten M.S.M."/>
            <person name="Mascher T."/>
            <person name="Medema M.H."/>
            <person name="Devos D.P."/>
            <person name="Kaster A.-K."/>
            <person name="Ovreas L."/>
            <person name="Rohde M."/>
            <person name="Galperin M.Y."/>
            <person name="Jogler C."/>
        </authorList>
    </citation>
    <scope>NUCLEOTIDE SEQUENCE [LARGE SCALE GENOMIC DNA]</scope>
    <source>
        <strain evidence="2 3">Pla175</strain>
    </source>
</reference>
<evidence type="ECO:0000313" key="3">
    <source>
        <dbReference type="Proteomes" id="UP000317429"/>
    </source>
</evidence>
<dbReference type="SUPFAM" id="SSF143100">
    <property type="entry name" value="TTHA1013/TTHA0281-like"/>
    <property type="match status" value="1"/>
</dbReference>
<accession>A0A518D7N1</accession>
<sequence>MLAGQDQPVLGLRQTVPPLWTMRQIFLYPDHEDGGWTVEVPSLPGCISCGATREEAITNARDAIETWIDGAQRTGVEAPKDTLEAELRVI</sequence>